<reference evidence="7 8" key="1">
    <citation type="submission" date="2015-12" db="EMBL/GenBank/DDBJ databases">
        <title>The genome of Folsomia candida.</title>
        <authorList>
            <person name="Faddeeva A."/>
            <person name="Derks M.F."/>
            <person name="Anvar Y."/>
            <person name="Smit S."/>
            <person name="Van Straalen N."/>
            <person name="Roelofs D."/>
        </authorList>
    </citation>
    <scope>NUCLEOTIDE SEQUENCE [LARGE SCALE GENOMIC DNA]</scope>
    <source>
        <strain evidence="7 8">VU population</strain>
        <tissue evidence="7">Whole body</tissue>
    </source>
</reference>
<evidence type="ECO:0000256" key="2">
    <source>
        <dbReference type="ARBA" id="ARBA00011901"/>
    </source>
</evidence>
<feature type="chain" id="PRO_5012511106" description="N-acetylmuramoyl-L-alanine amidase" evidence="5">
    <location>
        <begin position="17"/>
        <end position="270"/>
    </location>
</feature>
<evidence type="ECO:0000256" key="3">
    <source>
        <dbReference type="ARBA" id="ARBA00022801"/>
    </source>
</evidence>
<sequence>MKFLLLLCMFVTIAYGQREPGAIWIPSPHFGSRGSYSAKWLVVHGTAGGSSAEAIGEWFQNPASQAATHYVIGQNGAVVQCVDESESAWGNGRVEAGADDWWSASSPSPNQVTISIEHVKPSTDNSDLITAAQAAASFNLIKNIIARHPGIRMAYANTAGGITGHFSMSPQSRERCPGPYPWEQLFNDLNGSGQPTCMGTVTADTLNIRTAPNSGSIIVGSVPMHRVLNMRAKVAGESINGNPDWYQLHDGSGYVSGYYINVHISQPAWC</sequence>
<organism evidence="7 8">
    <name type="scientific">Folsomia candida</name>
    <name type="common">Springtail</name>
    <dbReference type="NCBI Taxonomy" id="158441"/>
    <lineage>
        <taxon>Eukaryota</taxon>
        <taxon>Metazoa</taxon>
        <taxon>Ecdysozoa</taxon>
        <taxon>Arthropoda</taxon>
        <taxon>Hexapoda</taxon>
        <taxon>Collembola</taxon>
        <taxon>Entomobryomorpha</taxon>
        <taxon>Isotomoidea</taxon>
        <taxon>Isotomidae</taxon>
        <taxon>Proisotominae</taxon>
        <taxon>Folsomia</taxon>
    </lineage>
</organism>
<feature type="signal peptide" evidence="5">
    <location>
        <begin position="1"/>
        <end position="16"/>
    </location>
</feature>
<evidence type="ECO:0000256" key="1">
    <source>
        <dbReference type="ARBA" id="ARBA00001561"/>
    </source>
</evidence>
<comment type="caution">
    <text evidence="7">The sequence shown here is derived from an EMBL/GenBank/DDBJ whole genome shotgun (WGS) entry which is preliminary data.</text>
</comment>
<dbReference type="InterPro" id="IPR002502">
    <property type="entry name" value="Amidase_domain"/>
</dbReference>
<dbReference type="SUPFAM" id="SSF55846">
    <property type="entry name" value="N-acetylmuramoyl-L-alanine amidase-like"/>
    <property type="match status" value="1"/>
</dbReference>
<dbReference type="OrthoDB" id="9970452at2759"/>
<dbReference type="InterPro" id="IPR003646">
    <property type="entry name" value="SH3-like_bac-type"/>
</dbReference>
<dbReference type="Pfam" id="PF01510">
    <property type="entry name" value="Amidase_2"/>
    <property type="match status" value="1"/>
</dbReference>
<keyword evidence="8" id="KW-1185">Reference proteome</keyword>
<dbReference type="SMART" id="SM00644">
    <property type="entry name" value="Ami_2"/>
    <property type="match status" value="1"/>
</dbReference>
<gene>
    <name evidence="7" type="ORF">Fcan01_06877</name>
</gene>
<evidence type="ECO:0000256" key="5">
    <source>
        <dbReference type="SAM" id="SignalP"/>
    </source>
</evidence>
<dbReference type="GO" id="GO:0008745">
    <property type="term" value="F:N-acetylmuramoyl-L-alanine amidase activity"/>
    <property type="evidence" value="ECO:0007669"/>
    <property type="project" value="UniProtKB-EC"/>
</dbReference>
<evidence type="ECO:0000259" key="6">
    <source>
        <dbReference type="SMART" id="SM00644"/>
    </source>
</evidence>
<comment type="catalytic activity">
    <reaction evidence="1">
        <text>Hydrolyzes the link between N-acetylmuramoyl residues and L-amino acid residues in certain cell-wall glycopeptides.</text>
        <dbReference type="EC" id="3.5.1.28"/>
    </reaction>
</comment>
<feature type="domain" description="N-acetylmuramoyl-L-alanine amidase" evidence="6">
    <location>
        <begin position="25"/>
        <end position="178"/>
    </location>
</feature>
<dbReference type="EMBL" id="LNIX01000003">
    <property type="protein sequence ID" value="OXA58084.1"/>
    <property type="molecule type" value="Genomic_DNA"/>
</dbReference>
<dbReference type="Gene3D" id="3.40.80.10">
    <property type="entry name" value="Peptidoglycan recognition protein-like"/>
    <property type="match status" value="1"/>
</dbReference>
<accession>A0A226EM45</accession>
<dbReference type="GO" id="GO:0009254">
    <property type="term" value="P:peptidoglycan turnover"/>
    <property type="evidence" value="ECO:0007669"/>
    <property type="project" value="TreeGrafter"/>
</dbReference>
<protein>
    <recommendedName>
        <fullName evidence="2">N-acetylmuramoyl-L-alanine amidase</fullName>
        <ecNumber evidence="2">3.5.1.28</ecNumber>
    </recommendedName>
</protein>
<evidence type="ECO:0000256" key="4">
    <source>
        <dbReference type="ARBA" id="ARBA00023316"/>
    </source>
</evidence>
<dbReference type="PANTHER" id="PTHR30417:SF1">
    <property type="entry name" value="N-ACETYLMURAMOYL-L-ALANINE AMIDASE AMID"/>
    <property type="match status" value="1"/>
</dbReference>
<dbReference type="InterPro" id="IPR051206">
    <property type="entry name" value="NAMLAA_amidase_2"/>
</dbReference>
<keyword evidence="3" id="KW-0378">Hydrolase</keyword>
<dbReference type="InterPro" id="IPR036505">
    <property type="entry name" value="Amidase/PGRP_sf"/>
</dbReference>
<dbReference type="Pfam" id="PF08239">
    <property type="entry name" value="SH3_3"/>
    <property type="match status" value="1"/>
</dbReference>
<name>A0A226EM45_FOLCA</name>
<evidence type="ECO:0000313" key="8">
    <source>
        <dbReference type="Proteomes" id="UP000198287"/>
    </source>
</evidence>
<dbReference type="PANTHER" id="PTHR30417">
    <property type="entry name" value="N-ACETYLMURAMOYL-L-ALANINE AMIDASE AMID"/>
    <property type="match status" value="1"/>
</dbReference>
<keyword evidence="5" id="KW-0732">Signal</keyword>
<dbReference type="GO" id="GO:0071555">
    <property type="term" value="P:cell wall organization"/>
    <property type="evidence" value="ECO:0007669"/>
    <property type="project" value="UniProtKB-KW"/>
</dbReference>
<keyword evidence="4" id="KW-0961">Cell wall biogenesis/degradation</keyword>
<dbReference type="Gene3D" id="2.30.30.40">
    <property type="entry name" value="SH3 Domains"/>
    <property type="match status" value="1"/>
</dbReference>
<dbReference type="CDD" id="cd06583">
    <property type="entry name" value="PGRP"/>
    <property type="match status" value="1"/>
</dbReference>
<dbReference type="GO" id="GO:0009253">
    <property type="term" value="P:peptidoglycan catabolic process"/>
    <property type="evidence" value="ECO:0007669"/>
    <property type="project" value="InterPro"/>
</dbReference>
<dbReference type="OMA" id="WHAGIVN"/>
<dbReference type="EC" id="3.5.1.28" evidence="2"/>
<dbReference type="AlphaFoldDB" id="A0A226EM45"/>
<evidence type="ECO:0000313" key="7">
    <source>
        <dbReference type="EMBL" id="OXA58084.1"/>
    </source>
</evidence>
<dbReference type="Proteomes" id="UP000198287">
    <property type="component" value="Unassembled WGS sequence"/>
</dbReference>
<proteinExistence type="predicted"/>